<dbReference type="InterPro" id="IPR001660">
    <property type="entry name" value="SAM"/>
</dbReference>
<dbReference type="KEGG" id="dhe:111604324"/>
<reference evidence="4" key="1">
    <citation type="submission" date="2025-08" db="UniProtKB">
        <authorList>
            <consortium name="RefSeq"/>
        </authorList>
    </citation>
    <scope>IDENTIFICATION</scope>
    <source>
        <strain evidence="4">15085-1641.00</strain>
        <tissue evidence="4">Whole body</tissue>
    </source>
</reference>
<dbReference type="OMA" id="MNIIQLA"/>
<dbReference type="Pfam" id="PF07647">
    <property type="entry name" value="SAM_2"/>
    <property type="match status" value="1"/>
</dbReference>
<evidence type="ECO:0000256" key="1">
    <source>
        <dbReference type="SAM" id="MobiDB-lite"/>
    </source>
</evidence>
<evidence type="ECO:0000313" key="3">
    <source>
        <dbReference type="Proteomes" id="UP000504633"/>
    </source>
</evidence>
<keyword evidence="3" id="KW-1185">Reference proteome</keyword>
<dbReference type="SUPFAM" id="SSF47769">
    <property type="entry name" value="SAM/Pointed domain"/>
    <property type="match status" value="1"/>
</dbReference>
<accession>A0A6J1MBZ1</accession>
<organism evidence="3 4">
    <name type="scientific">Drosophila hydei</name>
    <name type="common">Fruit fly</name>
    <dbReference type="NCBI Taxonomy" id="7224"/>
    <lineage>
        <taxon>Eukaryota</taxon>
        <taxon>Metazoa</taxon>
        <taxon>Ecdysozoa</taxon>
        <taxon>Arthropoda</taxon>
        <taxon>Hexapoda</taxon>
        <taxon>Insecta</taxon>
        <taxon>Pterygota</taxon>
        <taxon>Neoptera</taxon>
        <taxon>Endopterygota</taxon>
        <taxon>Diptera</taxon>
        <taxon>Brachycera</taxon>
        <taxon>Muscomorpha</taxon>
        <taxon>Ephydroidea</taxon>
        <taxon>Drosophilidae</taxon>
        <taxon>Drosophila</taxon>
    </lineage>
</organism>
<protein>
    <submittedName>
        <fullName evidence="4">Uncharacterized protein LOC111604324 isoform X1</fullName>
    </submittedName>
</protein>
<sequence>MDRYNRAWRDPKSPLTPITPLTTRSFNFDDIPPPAPSPCSSQNRNFRGLRPSSLAVPHQAAGSARRLISSRAPRHFSQDFMSIRSVFSPCAHGTANQSNFAKPKGDTRSTQLTDDVSKRTPQKRHFKRSSPVNQPALSPRVSSLLNRTGNNHLIDLFKRQEIDLAVLVQMTLEELESLGVRGVRELKLAIDLIKFAKKFI</sequence>
<evidence type="ECO:0000313" key="4">
    <source>
        <dbReference type="RefSeq" id="XP_023178146.1"/>
    </source>
</evidence>
<feature type="compositionally biased region" description="Basic and acidic residues" evidence="1">
    <location>
        <begin position="1"/>
        <end position="12"/>
    </location>
</feature>
<feature type="region of interest" description="Disordered" evidence="1">
    <location>
        <begin position="94"/>
        <end position="138"/>
    </location>
</feature>
<dbReference type="Proteomes" id="UP000504633">
    <property type="component" value="Unplaced"/>
</dbReference>
<name>A0A6J1MBZ1_DROHY</name>
<dbReference type="OrthoDB" id="539213at2759"/>
<dbReference type="InterPro" id="IPR013761">
    <property type="entry name" value="SAM/pointed_sf"/>
</dbReference>
<evidence type="ECO:0000259" key="2">
    <source>
        <dbReference type="Pfam" id="PF07647"/>
    </source>
</evidence>
<feature type="region of interest" description="Disordered" evidence="1">
    <location>
        <begin position="1"/>
        <end position="24"/>
    </location>
</feature>
<dbReference type="GeneID" id="111604324"/>
<dbReference type="RefSeq" id="XP_023178146.1">
    <property type="nucleotide sequence ID" value="XM_023322378.2"/>
</dbReference>
<proteinExistence type="predicted"/>
<dbReference type="Gene3D" id="1.10.150.50">
    <property type="entry name" value="Transcription Factor, Ets-1"/>
    <property type="match status" value="1"/>
</dbReference>
<feature type="domain" description="SAM" evidence="2">
    <location>
        <begin position="138"/>
        <end position="185"/>
    </location>
</feature>
<gene>
    <name evidence="4" type="primary">LOC111604324</name>
</gene>
<dbReference type="AlphaFoldDB" id="A0A6J1MBZ1"/>